<proteinExistence type="predicted"/>
<dbReference type="EMBL" id="KF147891">
    <property type="protein sequence ID" value="AGS82031.1"/>
    <property type="molecule type" value="Genomic_DNA"/>
</dbReference>
<name>S5WKF0_9CAUD</name>
<evidence type="ECO:0000313" key="1">
    <source>
        <dbReference type="EMBL" id="AGS82031.1"/>
    </source>
</evidence>
<reference evidence="1 2" key="1">
    <citation type="journal article" date="2014" name="Genome Announc.">
        <title>Complete Genome Sequence of the Novel Giant Pseudomonas Phage PaBG.</title>
        <authorList>
            <person name="Sykilinda N.N."/>
            <person name="Bondar A.A."/>
            <person name="Gorshkova A.S."/>
            <person name="Kurochkina L.P."/>
            <person name="Kulikov E.E."/>
            <person name="Shneider M.M."/>
            <person name="Kadykov V.A."/>
            <person name="Solovjeva N.V."/>
            <person name="Kabilov M.R."/>
            <person name="Mesyanzhinov V.V."/>
            <person name="Vlassov V.V."/>
            <person name="Drukker V.V."/>
            <person name="Miroshnikov K.A."/>
        </authorList>
    </citation>
    <scope>NUCLEOTIDE SEQUENCE [LARGE SCALE GENOMIC DNA]</scope>
</reference>
<gene>
    <name evidence="1" type="ORF">PaBG_00147</name>
</gene>
<dbReference type="RefSeq" id="YP_008433478.1">
    <property type="nucleotide sequence ID" value="NC_022096.1"/>
</dbReference>
<keyword evidence="2" id="KW-1185">Reference proteome</keyword>
<protein>
    <submittedName>
        <fullName evidence="1">Putative RNA 2'-phosphotransferase</fullName>
    </submittedName>
</protein>
<dbReference type="Proteomes" id="UP000015545">
    <property type="component" value="Segment"/>
</dbReference>
<sequence length="121" mass="13518">MDHIPDVLVHVTHRDNVSAILRDGLLPNMPRATDGGEVAGRVFLALDADVLTDDTLNAAFFKGPDAVVLEVDVSLFKSTLRPDPEWRSYDNDDPAHRPDDVCWYIEGHIDPIFIRQQTDPA</sequence>
<accession>S5WKF0</accession>
<dbReference type="GO" id="GO:0016740">
    <property type="term" value="F:transferase activity"/>
    <property type="evidence" value="ECO:0007669"/>
    <property type="project" value="UniProtKB-KW"/>
</dbReference>
<keyword evidence="1" id="KW-0808">Transferase</keyword>
<evidence type="ECO:0000313" key="2">
    <source>
        <dbReference type="Proteomes" id="UP000015545"/>
    </source>
</evidence>
<dbReference type="KEGG" id="vg:16574833"/>
<organism evidence="1 2">
    <name type="scientific">Pseudomonas phage PaBG</name>
    <dbReference type="NCBI Taxonomy" id="1335230"/>
    <lineage>
        <taxon>Viruses</taxon>
        <taxon>Duplodnaviria</taxon>
        <taxon>Heunggongvirae</taxon>
        <taxon>Uroviricota</taxon>
        <taxon>Caudoviricetes</taxon>
        <taxon>Baikalvirus</taxon>
        <taxon>Baikalvirus PaBG</taxon>
    </lineage>
</organism>